<sequence length="122" mass="13154">MSDIAQLQFLGLGSPRDWLGSSEMFSAKSPLTMGYSENIYTCGADGGRTEMFNGRNAFGRPTGTALHGPLPLLILGISFDICRLSVRFTESSTLRKSPPTIAEVVADVAREPWGADVVVELM</sequence>
<dbReference type="Proteomes" id="UP000287651">
    <property type="component" value="Unassembled WGS sequence"/>
</dbReference>
<dbReference type="AlphaFoldDB" id="A0A427B001"/>
<evidence type="ECO:0000313" key="1">
    <source>
        <dbReference type="EMBL" id="RRT81831.1"/>
    </source>
</evidence>
<evidence type="ECO:0000313" key="2">
    <source>
        <dbReference type="Proteomes" id="UP000287651"/>
    </source>
</evidence>
<reference evidence="1 2" key="1">
    <citation type="journal article" date="2014" name="Agronomy (Basel)">
        <title>A Draft Genome Sequence for Ensete ventricosum, the Drought-Tolerant Tree Against Hunger.</title>
        <authorList>
            <person name="Harrison J."/>
            <person name="Moore K.A."/>
            <person name="Paszkiewicz K."/>
            <person name="Jones T."/>
            <person name="Grant M."/>
            <person name="Ambacheew D."/>
            <person name="Muzemil S."/>
            <person name="Studholme D.J."/>
        </authorList>
    </citation>
    <scope>NUCLEOTIDE SEQUENCE [LARGE SCALE GENOMIC DNA]</scope>
</reference>
<dbReference type="EMBL" id="AMZH03000815">
    <property type="protein sequence ID" value="RRT81831.1"/>
    <property type="molecule type" value="Genomic_DNA"/>
</dbReference>
<proteinExistence type="predicted"/>
<accession>A0A427B001</accession>
<comment type="caution">
    <text evidence="1">The sequence shown here is derived from an EMBL/GenBank/DDBJ whole genome shotgun (WGS) entry which is preliminary data.</text>
</comment>
<organism evidence="1 2">
    <name type="scientific">Ensete ventricosum</name>
    <name type="common">Abyssinian banana</name>
    <name type="synonym">Musa ensete</name>
    <dbReference type="NCBI Taxonomy" id="4639"/>
    <lineage>
        <taxon>Eukaryota</taxon>
        <taxon>Viridiplantae</taxon>
        <taxon>Streptophyta</taxon>
        <taxon>Embryophyta</taxon>
        <taxon>Tracheophyta</taxon>
        <taxon>Spermatophyta</taxon>
        <taxon>Magnoliopsida</taxon>
        <taxon>Liliopsida</taxon>
        <taxon>Zingiberales</taxon>
        <taxon>Musaceae</taxon>
        <taxon>Ensete</taxon>
    </lineage>
</organism>
<protein>
    <submittedName>
        <fullName evidence="1">Uncharacterized protein</fullName>
    </submittedName>
</protein>
<name>A0A427B001_ENSVE</name>
<gene>
    <name evidence="1" type="ORF">B296_00019234</name>
</gene>